<gene>
    <name evidence="2" type="ORF">NC653_023909</name>
</gene>
<name>A0AAD6MIE8_9ROSI</name>
<sequence length="58" mass="6752">MPTLEFLHAYREDGRLTLQFVQPNDETIDEGDEEEVEEDYEDDAQQESDEEKGNDDDG</sequence>
<comment type="caution">
    <text evidence="2">The sequence shown here is derived from an EMBL/GenBank/DDBJ whole genome shotgun (WGS) entry which is preliminary data.</text>
</comment>
<dbReference type="Proteomes" id="UP001164929">
    <property type="component" value="Chromosome 9"/>
</dbReference>
<feature type="compositionally biased region" description="Acidic residues" evidence="1">
    <location>
        <begin position="26"/>
        <end position="58"/>
    </location>
</feature>
<accession>A0AAD6MIE8</accession>
<dbReference type="EMBL" id="JAQIZT010000009">
    <property type="protein sequence ID" value="KAJ6986143.1"/>
    <property type="molecule type" value="Genomic_DNA"/>
</dbReference>
<proteinExistence type="predicted"/>
<keyword evidence="3" id="KW-1185">Reference proteome</keyword>
<evidence type="ECO:0000313" key="3">
    <source>
        <dbReference type="Proteomes" id="UP001164929"/>
    </source>
</evidence>
<protein>
    <submittedName>
        <fullName evidence="2">Uncharacterized protein</fullName>
    </submittedName>
</protein>
<evidence type="ECO:0000313" key="2">
    <source>
        <dbReference type="EMBL" id="KAJ6986143.1"/>
    </source>
</evidence>
<organism evidence="2 3">
    <name type="scientific">Populus alba x Populus x berolinensis</name>
    <dbReference type="NCBI Taxonomy" id="444605"/>
    <lineage>
        <taxon>Eukaryota</taxon>
        <taxon>Viridiplantae</taxon>
        <taxon>Streptophyta</taxon>
        <taxon>Embryophyta</taxon>
        <taxon>Tracheophyta</taxon>
        <taxon>Spermatophyta</taxon>
        <taxon>Magnoliopsida</taxon>
        <taxon>eudicotyledons</taxon>
        <taxon>Gunneridae</taxon>
        <taxon>Pentapetalae</taxon>
        <taxon>rosids</taxon>
        <taxon>fabids</taxon>
        <taxon>Malpighiales</taxon>
        <taxon>Salicaceae</taxon>
        <taxon>Saliceae</taxon>
        <taxon>Populus</taxon>
    </lineage>
</organism>
<evidence type="ECO:0000256" key="1">
    <source>
        <dbReference type="SAM" id="MobiDB-lite"/>
    </source>
</evidence>
<feature type="region of interest" description="Disordered" evidence="1">
    <location>
        <begin position="18"/>
        <end position="58"/>
    </location>
</feature>
<dbReference type="AlphaFoldDB" id="A0AAD6MIE8"/>
<reference evidence="2" key="1">
    <citation type="journal article" date="2023" name="Mol. Ecol. Resour.">
        <title>Chromosome-level genome assembly of a triploid poplar Populus alba 'Berolinensis'.</title>
        <authorList>
            <person name="Chen S."/>
            <person name="Yu Y."/>
            <person name="Wang X."/>
            <person name="Wang S."/>
            <person name="Zhang T."/>
            <person name="Zhou Y."/>
            <person name="He R."/>
            <person name="Meng N."/>
            <person name="Wang Y."/>
            <person name="Liu W."/>
            <person name="Liu Z."/>
            <person name="Liu J."/>
            <person name="Guo Q."/>
            <person name="Huang H."/>
            <person name="Sederoff R.R."/>
            <person name="Wang G."/>
            <person name="Qu G."/>
            <person name="Chen S."/>
        </authorList>
    </citation>
    <scope>NUCLEOTIDE SEQUENCE</scope>
    <source>
        <strain evidence="2">SC-2020</strain>
    </source>
</reference>